<keyword evidence="4" id="KW-0560">Oxidoreductase</keyword>
<dbReference type="RefSeq" id="WP_264842644.1">
    <property type="nucleotide sequence ID" value="NZ_AP025628.1"/>
</dbReference>
<dbReference type="EMBL" id="AP025628">
    <property type="protein sequence ID" value="BDG62035.1"/>
    <property type="molecule type" value="Genomic_DNA"/>
</dbReference>
<evidence type="ECO:0000259" key="6">
    <source>
        <dbReference type="Pfam" id="PF00174"/>
    </source>
</evidence>
<feature type="domain" description="Oxidoreductase molybdopterin-binding" evidence="6">
    <location>
        <begin position="149"/>
        <end position="319"/>
    </location>
</feature>
<keyword evidence="9" id="KW-1185">Reference proteome</keyword>
<evidence type="ECO:0000256" key="5">
    <source>
        <dbReference type="SAM" id="MobiDB-lite"/>
    </source>
</evidence>
<feature type="compositionally biased region" description="Low complexity" evidence="5">
    <location>
        <begin position="63"/>
        <end position="103"/>
    </location>
</feature>
<dbReference type="PRINTS" id="PR00407">
    <property type="entry name" value="EUMOPTERIN"/>
</dbReference>
<evidence type="ECO:0000259" key="7">
    <source>
        <dbReference type="Pfam" id="PF03404"/>
    </source>
</evidence>
<dbReference type="GO" id="GO:0020037">
    <property type="term" value="F:heme binding"/>
    <property type="evidence" value="ECO:0007669"/>
    <property type="project" value="TreeGrafter"/>
</dbReference>
<dbReference type="KEGG" id="cmic:caldi_31250"/>
<evidence type="ECO:0000256" key="2">
    <source>
        <dbReference type="ARBA" id="ARBA00022505"/>
    </source>
</evidence>
<dbReference type="Pfam" id="PF03404">
    <property type="entry name" value="Mo-co_dimer"/>
    <property type="match status" value="1"/>
</dbReference>
<evidence type="ECO:0000256" key="3">
    <source>
        <dbReference type="ARBA" id="ARBA00022723"/>
    </source>
</evidence>
<dbReference type="Pfam" id="PF00174">
    <property type="entry name" value="Oxidored_molyb"/>
    <property type="match status" value="1"/>
</dbReference>
<dbReference type="SUPFAM" id="SSF56524">
    <property type="entry name" value="Oxidoreductase molybdopterin-binding domain"/>
    <property type="match status" value="1"/>
</dbReference>
<dbReference type="GO" id="GO:0043546">
    <property type="term" value="F:molybdopterin cofactor binding"/>
    <property type="evidence" value="ECO:0007669"/>
    <property type="project" value="TreeGrafter"/>
</dbReference>
<dbReference type="PROSITE" id="PS51318">
    <property type="entry name" value="TAT"/>
    <property type="match status" value="1"/>
</dbReference>
<dbReference type="GO" id="GO:0008482">
    <property type="term" value="F:sulfite oxidase activity"/>
    <property type="evidence" value="ECO:0007669"/>
    <property type="project" value="TreeGrafter"/>
</dbReference>
<proteinExistence type="predicted"/>
<gene>
    <name evidence="8" type="ORF">caldi_31250</name>
</gene>
<feature type="domain" description="Moybdenum cofactor oxidoreductase dimerisation" evidence="7">
    <location>
        <begin position="362"/>
        <end position="444"/>
    </location>
</feature>
<reference evidence="8" key="1">
    <citation type="submission" date="2022-03" db="EMBL/GenBank/DDBJ databases">
        <title>Complete genome sequence of Caldinitratiruptor microaerophilus.</title>
        <authorList>
            <person name="Mukaiyama R."/>
            <person name="Nishiyama T."/>
            <person name="Ueda K."/>
        </authorList>
    </citation>
    <scope>NUCLEOTIDE SEQUENCE</scope>
    <source>
        <strain evidence="8">JCM 16183</strain>
    </source>
</reference>
<dbReference type="SUPFAM" id="SSF81296">
    <property type="entry name" value="E set domains"/>
    <property type="match status" value="1"/>
</dbReference>
<keyword evidence="3" id="KW-0479">Metal-binding</keyword>
<comment type="cofactor">
    <cofactor evidence="1">
        <name>Mo-molybdopterin</name>
        <dbReference type="ChEBI" id="CHEBI:71302"/>
    </cofactor>
</comment>
<sequence length="456" mass="49736">MYEEDLRDEATYDAARREERLWLRARDLGVSRRRLLQMMAAAGAGALLSACTTRVESPGGGSSAPTTASGTGPAPAAGGAAPSGGQTPAQGVAPAPGAAAAPAPKDKGIVKPVPPEKFIDYGSNQEMRWNQMYNRGYVVPNDLFFVRNHSKTPRIDPATWKLRVEGSGVSRPLELTYDELLALPAVSVIRFVECAGNGRGFFEQRYGKKAQGTQWKLGAIGVAEWTGVPLREVLERAGIKRTARDVMPEGLDDLKVRRPLPVAKALEDDTLLVFAMNGEPLPPDHGFPVRLLVPGWIGVANTKWVGRIEVSEEPLFSPWNTESYVLIGPDYKPEGKAKGPALTTQVVKSALELAWPAELPAGRHTVRGRSWSGHGRIRKVEYSLDGGKSWLPARLQEPNIPLAWVRWDFEWDAKPGEYEIRVRATDEKGNAQPDSVPWNDQGYLYGAVVGHPVKVG</sequence>
<dbReference type="InterPro" id="IPR006311">
    <property type="entry name" value="TAT_signal"/>
</dbReference>
<evidence type="ECO:0000256" key="4">
    <source>
        <dbReference type="ARBA" id="ARBA00023002"/>
    </source>
</evidence>
<dbReference type="GO" id="GO:0030151">
    <property type="term" value="F:molybdenum ion binding"/>
    <property type="evidence" value="ECO:0007669"/>
    <property type="project" value="InterPro"/>
</dbReference>
<dbReference type="InterPro" id="IPR014756">
    <property type="entry name" value="Ig_E-set"/>
</dbReference>
<protein>
    <submittedName>
        <fullName evidence="8">Sulfite oxidase</fullName>
    </submittedName>
</protein>
<dbReference type="Gene3D" id="3.90.420.10">
    <property type="entry name" value="Oxidoreductase, molybdopterin-binding domain"/>
    <property type="match status" value="1"/>
</dbReference>
<dbReference type="PANTHER" id="PTHR19372:SF7">
    <property type="entry name" value="SULFITE OXIDASE, MITOCHONDRIAL"/>
    <property type="match status" value="1"/>
</dbReference>
<feature type="region of interest" description="Disordered" evidence="5">
    <location>
        <begin position="53"/>
        <end position="114"/>
    </location>
</feature>
<keyword evidence="2" id="KW-0500">Molybdenum</keyword>
<evidence type="ECO:0000256" key="1">
    <source>
        <dbReference type="ARBA" id="ARBA00001924"/>
    </source>
</evidence>
<evidence type="ECO:0000313" key="8">
    <source>
        <dbReference type="EMBL" id="BDG62035.1"/>
    </source>
</evidence>
<organism evidence="8 9">
    <name type="scientific">Caldinitratiruptor microaerophilus</name>
    <dbReference type="NCBI Taxonomy" id="671077"/>
    <lineage>
        <taxon>Bacteria</taxon>
        <taxon>Bacillati</taxon>
        <taxon>Bacillota</taxon>
        <taxon>Clostridia</taxon>
        <taxon>Eubacteriales</taxon>
        <taxon>Symbiobacteriaceae</taxon>
        <taxon>Caldinitratiruptor</taxon>
    </lineage>
</organism>
<accession>A0AA35CQN2</accession>
<dbReference type="PANTHER" id="PTHR19372">
    <property type="entry name" value="SULFITE REDUCTASE"/>
    <property type="match status" value="1"/>
</dbReference>
<evidence type="ECO:0000313" key="9">
    <source>
        <dbReference type="Proteomes" id="UP001163687"/>
    </source>
</evidence>
<dbReference type="InterPro" id="IPR005066">
    <property type="entry name" value="MoCF_OxRdtse_dimer"/>
</dbReference>
<dbReference type="AlphaFoldDB" id="A0AA35CQN2"/>
<dbReference type="InterPro" id="IPR036374">
    <property type="entry name" value="OxRdtase_Mopterin-bd_sf"/>
</dbReference>
<name>A0AA35CQN2_9FIRM</name>
<dbReference type="CDD" id="cd02110">
    <property type="entry name" value="SO_family_Moco_dimer"/>
    <property type="match status" value="1"/>
</dbReference>
<dbReference type="GO" id="GO:0006790">
    <property type="term" value="P:sulfur compound metabolic process"/>
    <property type="evidence" value="ECO:0007669"/>
    <property type="project" value="TreeGrafter"/>
</dbReference>
<dbReference type="InterPro" id="IPR000572">
    <property type="entry name" value="OxRdtase_Mopterin-bd_dom"/>
</dbReference>
<dbReference type="Proteomes" id="UP001163687">
    <property type="component" value="Chromosome"/>
</dbReference>
<dbReference type="Gene3D" id="2.60.40.650">
    <property type="match status" value="1"/>
</dbReference>
<dbReference type="InterPro" id="IPR008335">
    <property type="entry name" value="Mopterin_OxRdtase_euk"/>
</dbReference>